<organism evidence="1 2">
    <name type="scientific">Mycena alexandri</name>
    <dbReference type="NCBI Taxonomy" id="1745969"/>
    <lineage>
        <taxon>Eukaryota</taxon>
        <taxon>Fungi</taxon>
        <taxon>Dikarya</taxon>
        <taxon>Basidiomycota</taxon>
        <taxon>Agaricomycotina</taxon>
        <taxon>Agaricomycetes</taxon>
        <taxon>Agaricomycetidae</taxon>
        <taxon>Agaricales</taxon>
        <taxon>Marasmiineae</taxon>
        <taxon>Mycenaceae</taxon>
        <taxon>Mycena</taxon>
    </lineage>
</organism>
<reference evidence="1" key="1">
    <citation type="submission" date="2023-03" db="EMBL/GenBank/DDBJ databases">
        <title>Massive genome expansion in bonnet fungi (Mycena s.s.) driven by repeated elements and novel gene families across ecological guilds.</title>
        <authorList>
            <consortium name="Lawrence Berkeley National Laboratory"/>
            <person name="Harder C.B."/>
            <person name="Miyauchi S."/>
            <person name="Viragh M."/>
            <person name="Kuo A."/>
            <person name="Thoen E."/>
            <person name="Andreopoulos B."/>
            <person name="Lu D."/>
            <person name="Skrede I."/>
            <person name="Drula E."/>
            <person name="Henrissat B."/>
            <person name="Morin E."/>
            <person name="Kohler A."/>
            <person name="Barry K."/>
            <person name="LaButti K."/>
            <person name="Morin E."/>
            <person name="Salamov A."/>
            <person name="Lipzen A."/>
            <person name="Mereny Z."/>
            <person name="Hegedus B."/>
            <person name="Baldrian P."/>
            <person name="Stursova M."/>
            <person name="Weitz H."/>
            <person name="Taylor A."/>
            <person name="Grigoriev I.V."/>
            <person name="Nagy L.G."/>
            <person name="Martin F."/>
            <person name="Kauserud H."/>
        </authorList>
    </citation>
    <scope>NUCLEOTIDE SEQUENCE</scope>
    <source>
        <strain evidence="1">CBHHK200</strain>
    </source>
</reference>
<name>A0AAD6WWA7_9AGAR</name>
<gene>
    <name evidence="1" type="ORF">C8F04DRAFT_1189336</name>
</gene>
<evidence type="ECO:0000313" key="1">
    <source>
        <dbReference type="EMBL" id="KAJ7027652.1"/>
    </source>
</evidence>
<evidence type="ECO:0000313" key="2">
    <source>
        <dbReference type="Proteomes" id="UP001218188"/>
    </source>
</evidence>
<dbReference type="AlphaFoldDB" id="A0AAD6WWA7"/>
<accession>A0AAD6WWA7</accession>
<dbReference type="Proteomes" id="UP001218188">
    <property type="component" value="Unassembled WGS sequence"/>
</dbReference>
<keyword evidence="2" id="KW-1185">Reference proteome</keyword>
<dbReference type="EMBL" id="JARJCM010000121">
    <property type="protein sequence ID" value="KAJ7027652.1"/>
    <property type="molecule type" value="Genomic_DNA"/>
</dbReference>
<proteinExistence type="predicted"/>
<comment type="caution">
    <text evidence="1">The sequence shown here is derived from an EMBL/GenBank/DDBJ whole genome shotgun (WGS) entry which is preliminary data.</text>
</comment>
<sequence>MTYGLTSARQIPFELCSDHGGYRQSGLGVSAWSRVKLFSTFVPSTSTKIRTGSSSTRLKVSMTIPPSQTQRNVSTKLSMLNQGTYHDTGGTCFTTDRILIIQVLPFRVESSVLN</sequence>
<protein>
    <submittedName>
        <fullName evidence="1">Uncharacterized protein</fullName>
    </submittedName>
</protein>